<dbReference type="Gene3D" id="4.10.240.10">
    <property type="entry name" value="Zn(2)-C6 fungal-type DNA-binding domain"/>
    <property type="match status" value="1"/>
</dbReference>
<keyword evidence="1" id="KW-0175">Coiled coil</keyword>
<feature type="compositionally biased region" description="Low complexity" evidence="2">
    <location>
        <begin position="166"/>
        <end position="185"/>
    </location>
</feature>
<evidence type="ECO:0000256" key="1">
    <source>
        <dbReference type="SAM" id="Coils"/>
    </source>
</evidence>
<dbReference type="KEGG" id="ngr:NAEGRDRAFT_69430"/>
<dbReference type="PANTHER" id="PTHR47431">
    <property type="entry name" value="ZN(II)2CYS6 TRANSCRIPTION FACTOR (EUROFUNG)-RELATED"/>
    <property type="match status" value="1"/>
</dbReference>
<dbReference type="SUPFAM" id="SSF57701">
    <property type="entry name" value="Zn2/Cys6 DNA-binding domain"/>
    <property type="match status" value="1"/>
</dbReference>
<feature type="compositionally biased region" description="Low complexity" evidence="2">
    <location>
        <begin position="99"/>
        <end position="113"/>
    </location>
</feature>
<dbReference type="InterPro" id="IPR001138">
    <property type="entry name" value="Zn2Cys6_DnaBD"/>
</dbReference>
<feature type="compositionally biased region" description="Low complexity" evidence="2">
    <location>
        <begin position="724"/>
        <end position="733"/>
    </location>
</feature>
<accession>D2VKK9</accession>
<dbReference type="PROSITE" id="PS00463">
    <property type="entry name" value="ZN2_CY6_FUNGAL_1"/>
    <property type="match status" value="1"/>
</dbReference>
<protein>
    <submittedName>
        <fullName evidence="4">Predicted protein</fullName>
    </submittedName>
</protein>
<feature type="compositionally biased region" description="Polar residues" evidence="2">
    <location>
        <begin position="734"/>
        <end position="743"/>
    </location>
</feature>
<dbReference type="VEuPathDB" id="AmoebaDB:NAEGRDRAFT_69430"/>
<dbReference type="GeneID" id="8852261"/>
<dbReference type="RefSeq" id="XP_002675356.1">
    <property type="nucleotide sequence ID" value="XM_002675310.1"/>
</dbReference>
<organism evidence="5">
    <name type="scientific">Naegleria gruberi</name>
    <name type="common">Amoeba</name>
    <dbReference type="NCBI Taxonomy" id="5762"/>
    <lineage>
        <taxon>Eukaryota</taxon>
        <taxon>Discoba</taxon>
        <taxon>Heterolobosea</taxon>
        <taxon>Tetramitia</taxon>
        <taxon>Eutetramitia</taxon>
        <taxon>Vahlkampfiidae</taxon>
        <taxon>Naegleria</taxon>
    </lineage>
</organism>
<evidence type="ECO:0000256" key="2">
    <source>
        <dbReference type="SAM" id="MobiDB-lite"/>
    </source>
</evidence>
<gene>
    <name evidence="4" type="ORF">NAEGRDRAFT_69430</name>
</gene>
<dbReference type="SMART" id="SM00066">
    <property type="entry name" value="GAL4"/>
    <property type="match status" value="1"/>
</dbReference>
<evidence type="ECO:0000313" key="4">
    <source>
        <dbReference type="EMBL" id="EFC42612.1"/>
    </source>
</evidence>
<feature type="compositionally biased region" description="Polar residues" evidence="2">
    <location>
        <begin position="128"/>
        <end position="165"/>
    </location>
</feature>
<dbReference type="Proteomes" id="UP000006671">
    <property type="component" value="Unassembled WGS sequence"/>
</dbReference>
<dbReference type="EMBL" id="GG738878">
    <property type="protein sequence ID" value="EFC42612.1"/>
    <property type="molecule type" value="Genomic_DNA"/>
</dbReference>
<proteinExistence type="predicted"/>
<feature type="compositionally biased region" description="Acidic residues" evidence="2">
    <location>
        <begin position="186"/>
        <end position="196"/>
    </location>
</feature>
<dbReference type="Pfam" id="PF00172">
    <property type="entry name" value="Zn_clus"/>
    <property type="match status" value="1"/>
</dbReference>
<dbReference type="InParanoid" id="D2VKK9"/>
<feature type="region of interest" description="Disordered" evidence="2">
    <location>
        <begin position="724"/>
        <end position="743"/>
    </location>
</feature>
<feature type="coiled-coil region" evidence="1">
    <location>
        <begin position="360"/>
        <end position="387"/>
    </location>
</feature>
<dbReference type="GO" id="GO:0008270">
    <property type="term" value="F:zinc ion binding"/>
    <property type="evidence" value="ECO:0007669"/>
    <property type="project" value="InterPro"/>
</dbReference>
<dbReference type="InterPro" id="IPR036864">
    <property type="entry name" value="Zn2-C6_fun-type_DNA-bd_sf"/>
</dbReference>
<dbReference type="AlphaFoldDB" id="D2VKK9"/>
<reference evidence="4 5" key="1">
    <citation type="journal article" date="2010" name="Cell">
        <title>The genome of Naegleria gruberi illuminates early eukaryotic versatility.</title>
        <authorList>
            <person name="Fritz-Laylin L.K."/>
            <person name="Prochnik S.E."/>
            <person name="Ginger M.L."/>
            <person name="Dacks J.B."/>
            <person name="Carpenter M.L."/>
            <person name="Field M.C."/>
            <person name="Kuo A."/>
            <person name="Paredez A."/>
            <person name="Chapman J."/>
            <person name="Pham J."/>
            <person name="Shu S."/>
            <person name="Neupane R."/>
            <person name="Cipriano M."/>
            <person name="Mancuso J."/>
            <person name="Tu H."/>
            <person name="Salamov A."/>
            <person name="Lindquist E."/>
            <person name="Shapiro H."/>
            <person name="Lucas S."/>
            <person name="Grigoriev I.V."/>
            <person name="Cande W.Z."/>
            <person name="Fulton C."/>
            <person name="Rokhsar D.S."/>
            <person name="Dawson S.C."/>
        </authorList>
    </citation>
    <scope>NUCLEOTIDE SEQUENCE [LARGE SCALE GENOMIC DNA]</scope>
    <source>
        <strain evidence="4 5">NEG-M</strain>
    </source>
</reference>
<dbReference type="PROSITE" id="PS50048">
    <property type="entry name" value="ZN2_CY6_FUNGAL_2"/>
    <property type="match status" value="1"/>
</dbReference>
<feature type="domain" description="Zn(2)-C6 fungal-type" evidence="3">
    <location>
        <begin position="211"/>
        <end position="240"/>
    </location>
</feature>
<name>D2VKK9_NAEGR</name>
<dbReference type="OrthoDB" id="2123952at2759"/>
<keyword evidence="5" id="KW-1185">Reference proteome</keyword>
<feature type="region of interest" description="Disordered" evidence="2">
    <location>
        <begin position="90"/>
        <end position="210"/>
    </location>
</feature>
<evidence type="ECO:0000259" key="3">
    <source>
        <dbReference type="PROSITE" id="PS50048"/>
    </source>
</evidence>
<sequence>MNQQQQQHFVHAATSSFSNYPSQQQQQSLMRTPSYQYQNIPSSDLNQIPIQHQHYTTQSNNTNNIYSNNSNNIIQPTTNNVFDYNTPPLKSHLHSTGGSNNSSYFQNSQYNNFGQPQQSMHNYHHYGGTTSYKSPTHNNSSGFINQQRPPTDSVTTSYQSPSTAFTPTELSKTKSPSKTPTNSTESNEDSASEEESTNSPNARRAKKSTRACEACRRHHRKCDGGSPCQTCSGKGISCVYTERKKRGPKNEATKLLKKEIEELKEKLMVSERMKCEWEQKCKELAKMAGISITLNDQNMPMFSNLQNDQNSNTMAFSNTQQTTMQSNDQSYPIIFDSSGAVDNSNPLSTIPVFSISLSNEEENNKKRKSVENNLENLKKQKFDTTNSSTEIEHLDLSQKNTDPIPTDGQRFALSTMVTRFINIWDKFVHPFHSLLPPKWQSAMPDLLYDIIRNDGVNSENTFFMYSLLCNSARSLGDIMLSRDLHHKAMTLYPLHMNNPDPRVGFALVLLSYYSMSVGSLRKAIAYCKDALRISEVLDKPQLNLQMNAFLSIASISDDYEERKVNFRRLGQTKQICDVIMSVTGEVQNEITHGGNTNYKELIAQMADLLRLKNMSSSNVTLMHEIAIYGILILCLHKAGYRDLALNYGRKLLEISKDTNFKHCCIGTSSSAIAQAATMFLDFEGYPEFYECMSIMDELSVRYELAGLMKKDVEERFVLMSNHLSSGGSSSGSSHTNSPNMQFL</sequence>
<evidence type="ECO:0000313" key="5">
    <source>
        <dbReference type="Proteomes" id="UP000006671"/>
    </source>
</evidence>
<dbReference type="PANTHER" id="PTHR47431:SF1">
    <property type="entry name" value="ZN(II)2CYS6 TRANSCRIPTION FACTOR (EUROFUNG)"/>
    <property type="match status" value="1"/>
</dbReference>
<dbReference type="GO" id="GO:0000981">
    <property type="term" value="F:DNA-binding transcription factor activity, RNA polymerase II-specific"/>
    <property type="evidence" value="ECO:0007669"/>
    <property type="project" value="InterPro"/>
</dbReference>
<feature type="region of interest" description="Disordered" evidence="2">
    <location>
        <begin position="1"/>
        <end position="32"/>
    </location>
</feature>
<dbReference type="CDD" id="cd00067">
    <property type="entry name" value="GAL4"/>
    <property type="match status" value="1"/>
</dbReference>